<sequence length="276" mass="31304">MGRLIAVLKWLTWLSIDIGLGAVVLTNSIAYLFGVDMDGSISVALFVCVWLIYTLDHLLDAKKLKKEPSMERHAFHYRNASWIFSAWIIIAVFSLFLVFFLPTTTLLYGVVVAGLVGVYIMLAWWLRVFVAKEFLIAVLYAVGVFIGPLSRGLSLELKPTIVFVELALLALINLMLFSMYEQEKDAKDGFSSWATIFGSSQLRSILKLALLSLTIVWGYGLTLGDDMRWLPFQLIIGAMGVFLAWLYWKRDFFHANKSYRVIGDAVFFFPVLIFLL</sequence>
<protein>
    <submittedName>
        <fullName evidence="2">UbiA prenyltransferase family protein</fullName>
    </submittedName>
</protein>
<feature type="transmembrane region" description="Helical" evidence="1">
    <location>
        <begin position="39"/>
        <end position="59"/>
    </location>
</feature>
<dbReference type="EMBL" id="FRAA01000014">
    <property type="protein sequence ID" value="SHK96333.1"/>
    <property type="molecule type" value="Genomic_DNA"/>
</dbReference>
<dbReference type="STRING" id="156994.SAMN04488028_11434"/>
<keyword evidence="1" id="KW-0812">Transmembrane</keyword>
<proteinExistence type="predicted"/>
<evidence type="ECO:0000313" key="3">
    <source>
        <dbReference type="Proteomes" id="UP000184474"/>
    </source>
</evidence>
<feature type="transmembrane region" description="Helical" evidence="1">
    <location>
        <begin position="161"/>
        <end position="180"/>
    </location>
</feature>
<dbReference type="GO" id="GO:0016740">
    <property type="term" value="F:transferase activity"/>
    <property type="evidence" value="ECO:0007669"/>
    <property type="project" value="UniProtKB-KW"/>
</dbReference>
<evidence type="ECO:0000256" key="1">
    <source>
        <dbReference type="SAM" id="Phobius"/>
    </source>
</evidence>
<feature type="transmembrane region" description="Helical" evidence="1">
    <location>
        <begin position="205"/>
        <end position="223"/>
    </location>
</feature>
<keyword evidence="3" id="KW-1185">Reference proteome</keyword>
<keyword evidence="2" id="KW-0808">Transferase</keyword>
<dbReference type="Proteomes" id="UP000184474">
    <property type="component" value="Unassembled WGS sequence"/>
</dbReference>
<keyword evidence="1" id="KW-1133">Transmembrane helix</keyword>
<feature type="transmembrane region" description="Helical" evidence="1">
    <location>
        <begin position="229"/>
        <end position="247"/>
    </location>
</feature>
<organism evidence="2 3">
    <name type="scientific">Reichenbachiella agariperforans</name>
    <dbReference type="NCBI Taxonomy" id="156994"/>
    <lineage>
        <taxon>Bacteria</taxon>
        <taxon>Pseudomonadati</taxon>
        <taxon>Bacteroidota</taxon>
        <taxon>Cytophagia</taxon>
        <taxon>Cytophagales</taxon>
        <taxon>Reichenbachiellaceae</taxon>
        <taxon>Reichenbachiella</taxon>
    </lineage>
</organism>
<gene>
    <name evidence="2" type="ORF">SAMN04488028_11434</name>
</gene>
<feature type="transmembrane region" description="Helical" evidence="1">
    <location>
        <begin position="106"/>
        <end position="126"/>
    </location>
</feature>
<evidence type="ECO:0000313" key="2">
    <source>
        <dbReference type="EMBL" id="SHK96333.1"/>
    </source>
</evidence>
<reference evidence="3" key="1">
    <citation type="submission" date="2016-11" db="EMBL/GenBank/DDBJ databases">
        <authorList>
            <person name="Varghese N."/>
            <person name="Submissions S."/>
        </authorList>
    </citation>
    <scope>NUCLEOTIDE SEQUENCE [LARGE SCALE GENOMIC DNA]</scope>
    <source>
        <strain evidence="3">DSM 26134</strain>
    </source>
</reference>
<dbReference type="RefSeq" id="WP_073125664.1">
    <property type="nucleotide sequence ID" value="NZ_FRAA01000014.1"/>
</dbReference>
<dbReference type="AlphaFoldDB" id="A0A1M6WRH0"/>
<name>A0A1M6WRH0_REIAG</name>
<feature type="transmembrane region" description="Helical" evidence="1">
    <location>
        <begin position="12"/>
        <end position="33"/>
    </location>
</feature>
<keyword evidence="1" id="KW-0472">Membrane</keyword>
<accession>A0A1M6WRH0</accession>
<feature type="transmembrane region" description="Helical" evidence="1">
    <location>
        <begin position="133"/>
        <end position="149"/>
    </location>
</feature>
<feature type="transmembrane region" description="Helical" evidence="1">
    <location>
        <begin position="80"/>
        <end position="100"/>
    </location>
</feature>